<evidence type="ECO:0000256" key="4">
    <source>
        <dbReference type="ARBA" id="ARBA00022737"/>
    </source>
</evidence>
<feature type="compositionally biased region" description="Gly residues" evidence="8">
    <location>
        <begin position="402"/>
        <end position="418"/>
    </location>
</feature>
<evidence type="ECO:0000313" key="11">
    <source>
        <dbReference type="EMBL" id="WXB16041.1"/>
    </source>
</evidence>
<dbReference type="InterPro" id="IPR051201">
    <property type="entry name" value="Chloro_Bact_Ser_Proteases"/>
</dbReference>
<dbReference type="PRINTS" id="PR00834">
    <property type="entry name" value="PROTEASES2C"/>
</dbReference>
<dbReference type="SUPFAM" id="SSF50156">
    <property type="entry name" value="PDZ domain-like"/>
    <property type="match status" value="2"/>
</dbReference>
<comment type="subcellular location">
    <subcellularLocation>
        <location evidence="1">Periplasm</location>
    </subcellularLocation>
</comment>
<accession>A0ABZ2LYM0</accession>
<sequence length="486" mass="50163">MMLARFPLLVALTLAAAGCHRGSAPGATPDNNTVQAAQVPAPFAAPPVLAGTPDVATLVARVNPSVVNITATHDIKQRRIPFPFDLGPFGGFFGPQGGGPGDDGRDSVMKQRALGTGFLLDTRGHVATNAHVVEDADHVRVRLADERELDAKVIGRDAKLDLAVLELQGIKDPRDLPAAELGSSASLRVGEYVVAIGNPFGLGHTVTIGIVSAKGRSIGAGPYDDFIQTDASINPGNSGGPLFNLKGEVVGINTAINPQGRGIGFAIPIDALKDVLSQLLATGHVARGRLGVSIQAMDTTLARALGLDRAKGALLGDVEPGGPAEKAGLRSGDVILRVDEDTIESAHDLPRMIARHPPGSRVTLELLRNGKTQTVDATLDALEDAVKGDEPNADPSSKGNPTPGGFGIALGDAPGGGPRVMRVQPGSPADDSLLPGDIILEVNRQPVSSAADTLKALQSTPAGPVLLKVRREKAILYVAVARAARP</sequence>
<evidence type="ECO:0000256" key="1">
    <source>
        <dbReference type="ARBA" id="ARBA00004418"/>
    </source>
</evidence>
<organism evidence="11 12">
    <name type="scientific">Pendulispora albinea</name>
    <dbReference type="NCBI Taxonomy" id="2741071"/>
    <lineage>
        <taxon>Bacteria</taxon>
        <taxon>Pseudomonadati</taxon>
        <taxon>Myxococcota</taxon>
        <taxon>Myxococcia</taxon>
        <taxon>Myxococcales</taxon>
        <taxon>Sorangiineae</taxon>
        <taxon>Pendulisporaceae</taxon>
        <taxon>Pendulispora</taxon>
    </lineage>
</organism>
<dbReference type="Pfam" id="PF13365">
    <property type="entry name" value="Trypsin_2"/>
    <property type="match status" value="1"/>
</dbReference>
<dbReference type="RefSeq" id="WP_394825670.1">
    <property type="nucleotide sequence ID" value="NZ_CP089984.1"/>
</dbReference>
<dbReference type="SMART" id="SM00228">
    <property type="entry name" value="PDZ"/>
    <property type="match status" value="2"/>
</dbReference>
<protein>
    <submittedName>
        <fullName evidence="11">Do family serine endopeptidase</fullName>
        <ecNumber evidence="11">3.4.21.107</ecNumber>
    </submittedName>
</protein>
<keyword evidence="2" id="KW-0645">Protease</keyword>
<feature type="signal peptide" evidence="9">
    <location>
        <begin position="1"/>
        <end position="26"/>
    </location>
</feature>
<dbReference type="PANTHER" id="PTHR43343">
    <property type="entry name" value="PEPTIDASE S12"/>
    <property type="match status" value="1"/>
</dbReference>
<dbReference type="PROSITE" id="PS51257">
    <property type="entry name" value="PROKAR_LIPOPROTEIN"/>
    <property type="match status" value="1"/>
</dbReference>
<name>A0ABZ2LYM0_9BACT</name>
<dbReference type="GO" id="GO:0016787">
    <property type="term" value="F:hydrolase activity"/>
    <property type="evidence" value="ECO:0007669"/>
    <property type="project" value="UniProtKB-KW"/>
</dbReference>
<dbReference type="InterPro" id="IPR001478">
    <property type="entry name" value="PDZ"/>
</dbReference>
<dbReference type="PROSITE" id="PS50106">
    <property type="entry name" value="PDZ"/>
    <property type="match status" value="2"/>
</dbReference>
<keyword evidence="3 9" id="KW-0732">Signal</keyword>
<evidence type="ECO:0000256" key="9">
    <source>
        <dbReference type="SAM" id="SignalP"/>
    </source>
</evidence>
<keyword evidence="5" id="KW-0574">Periplasm</keyword>
<evidence type="ECO:0000256" key="5">
    <source>
        <dbReference type="ARBA" id="ARBA00022764"/>
    </source>
</evidence>
<feature type="domain" description="PDZ" evidence="10">
    <location>
        <begin position="404"/>
        <end position="472"/>
    </location>
</feature>
<dbReference type="Pfam" id="PF17820">
    <property type="entry name" value="PDZ_6"/>
    <property type="match status" value="1"/>
</dbReference>
<dbReference type="PANTHER" id="PTHR43343:SF3">
    <property type="entry name" value="PROTEASE DO-LIKE 8, CHLOROPLASTIC"/>
    <property type="match status" value="1"/>
</dbReference>
<evidence type="ECO:0000259" key="10">
    <source>
        <dbReference type="PROSITE" id="PS50106"/>
    </source>
</evidence>
<feature type="chain" id="PRO_5046213415" evidence="9">
    <location>
        <begin position="27"/>
        <end position="486"/>
    </location>
</feature>
<keyword evidence="6 11" id="KW-0378">Hydrolase</keyword>
<evidence type="ECO:0000256" key="8">
    <source>
        <dbReference type="SAM" id="MobiDB-lite"/>
    </source>
</evidence>
<evidence type="ECO:0000256" key="2">
    <source>
        <dbReference type="ARBA" id="ARBA00022670"/>
    </source>
</evidence>
<reference evidence="11 12" key="1">
    <citation type="submission" date="2021-12" db="EMBL/GenBank/DDBJ databases">
        <title>Discovery of the Pendulisporaceae a myxobacterial family with distinct sporulation behavior and unique specialized metabolism.</title>
        <authorList>
            <person name="Garcia R."/>
            <person name="Popoff A."/>
            <person name="Bader C.D."/>
            <person name="Loehr J."/>
            <person name="Walesch S."/>
            <person name="Walt C."/>
            <person name="Boldt J."/>
            <person name="Bunk B."/>
            <person name="Haeckl F.J.F.P.J."/>
            <person name="Gunesch A.P."/>
            <person name="Birkelbach J."/>
            <person name="Nuebel U."/>
            <person name="Pietschmann T."/>
            <person name="Bach T."/>
            <person name="Mueller R."/>
        </authorList>
    </citation>
    <scope>NUCLEOTIDE SEQUENCE [LARGE SCALE GENOMIC DNA]</scope>
    <source>
        <strain evidence="11 12">MSr11954</strain>
    </source>
</reference>
<dbReference type="InterPro" id="IPR011782">
    <property type="entry name" value="Pept_S1C_Do"/>
</dbReference>
<dbReference type="EC" id="3.4.21.107" evidence="11"/>
<proteinExistence type="predicted"/>
<dbReference type="InterPro" id="IPR036034">
    <property type="entry name" value="PDZ_sf"/>
</dbReference>
<evidence type="ECO:0000256" key="3">
    <source>
        <dbReference type="ARBA" id="ARBA00022729"/>
    </source>
</evidence>
<dbReference type="InterPro" id="IPR009003">
    <property type="entry name" value="Peptidase_S1_PA"/>
</dbReference>
<dbReference type="Pfam" id="PF13180">
    <property type="entry name" value="PDZ_2"/>
    <property type="match status" value="1"/>
</dbReference>
<keyword evidence="4" id="KW-0677">Repeat</keyword>
<dbReference type="InterPro" id="IPR001940">
    <property type="entry name" value="Peptidase_S1C"/>
</dbReference>
<dbReference type="InterPro" id="IPR041489">
    <property type="entry name" value="PDZ_6"/>
</dbReference>
<feature type="domain" description="PDZ" evidence="10">
    <location>
        <begin position="279"/>
        <end position="370"/>
    </location>
</feature>
<dbReference type="CDD" id="cd10839">
    <property type="entry name" value="cpPDZ1_DegP-like"/>
    <property type="match status" value="1"/>
</dbReference>
<keyword evidence="12" id="KW-1185">Reference proteome</keyword>
<keyword evidence="7" id="KW-0720">Serine protease</keyword>
<dbReference type="Gene3D" id="2.30.42.10">
    <property type="match status" value="2"/>
</dbReference>
<dbReference type="NCBIfam" id="TIGR02037">
    <property type="entry name" value="degP_htrA_DO"/>
    <property type="match status" value="1"/>
</dbReference>
<dbReference type="Proteomes" id="UP001370348">
    <property type="component" value="Chromosome"/>
</dbReference>
<evidence type="ECO:0000313" key="12">
    <source>
        <dbReference type="Proteomes" id="UP001370348"/>
    </source>
</evidence>
<feature type="region of interest" description="Disordered" evidence="8">
    <location>
        <begin position="387"/>
        <end position="419"/>
    </location>
</feature>
<dbReference type="EMBL" id="CP089984">
    <property type="protein sequence ID" value="WXB16041.1"/>
    <property type="molecule type" value="Genomic_DNA"/>
</dbReference>
<evidence type="ECO:0000256" key="7">
    <source>
        <dbReference type="ARBA" id="ARBA00022825"/>
    </source>
</evidence>
<dbReference type="SUPFAM" id="SSF50494">
    <property type="entry name" value="Trypsin-like serine proteases"/>
    <property type="match status" value="1"/>
</dbReference>
<dbReference type="Gene3D" id="2.40.10.120">
    <property type="match status" value="1"/>
</dbReference>
<gene>
    <name evidence="11" type="ORF">LZC94_01940</name>
</gene>
<evidence type="ECO:0000256" key="6">
    <source>
        <dbReference type="ARBA" id="ARBA00022801"/>
    </source>
</evidence>